<evidence type="ECO:0000313" key="1">
    <source>
        <dbReference type="EMBL" id="KAF3690363.1"/>
    </source>
</evidence>
<evidence type="ECO:0000313" key="2">
    <source>
        <dbReference type="Proteomes" id="UP000503349"/>
    </source>
</evidence>
<dbReference type="AlphaFoldDB" id="A0A6G1PJJ4"/>
<organism evidence="1 2">
    <name type="scientific">Channa argus</name>
    <name type="common">Northern snakehead</name>
    <name type="synonym">Ophicephalus argus</name>
    <dbReference type="NCBI Taxonomy" id="215402"/>
    <lineage>
        <taxon>Eukaryota</taxon>
        <taxon>Metazoa</taxon>
        <taxon>Chordata</taxon>
        <taxon>Craniata</taxon>
        <taxon>Vertebrata</taxon>
        <taxon>Euteleostomi</taxon>
        <taxon>Actinopterygii</taxon>
        <taxon>Neopterygii</taxon>
        <taxon>Teleostei</taxon>
        <taxon>Neoteleostei</taxon>
        <taxon>Acanthomorphata</taxon>
        <taxon>Anabantaria</taxon>
        <taxon>Anabantiformes</taxon>
        <taxon>Channoidei</taxon>
        <taxon>Channidae</taxon>
        <taxon>Channa</taxon>
    </lineage>
</organism>
<gene>
    <name evidence="1" type="ORF">EXN66_Car006036</name>
</gene>
<dbReference type="Proteomes" id="UP000503349">
    <property type="component" value="Chromosome 5"/>
</dbReference>
<proteinExistence type="predicted"/>
<protein>
    <submittedName>
        <fullName evidence="1">Uncharacterized protein</fullName>
    </submittedName>
</protein>
<dbReference type="EMBL" id="CM015716">
    <property type="protein sequence ID" value="KAF3690363.1"/>
    <property type="molecule type" value="Genomic_DNA"/>
</dbReference>
<reference evidence="2" key="2">
    <citation type="submission" date="2019-02" db="EMBL/GenBank/DDBJ databases">
        <title>Opniocepnalus argus Var Kimnra genome.</title>
        <authorList>
            <person name="Zhou C."/>
            <person name="Xiao S."/>
        </authorList>
    </citation>
    <scope>NUCLEOTIDE SEQUENCE [LARGE SCALE GENOMIC DNA]</scope>
</reference>
<keyword evidence="2" id="KW-1185">Reference proteome</keyword>
<reference evidence="1 2" key="1">
    <citation type="submission" date="2019-02" db="EMBL/GenBank/DDBJ databases">
        <title>Opniocepnalus argus genome.</title>
        <authorList>
            <person name="Zhou C."/>
            <person name="Xiao S."/>
        </authorList>
    </citation>
    <scope>NUCLEOTIDE SEQUENCE [LARGE SCALE GENOMIC DNA]</scope>
    <source>
        <strain evidence="1">OARG1902GOOAL</strain>
        <tissue evidence="1">Muscle</tissue>
    </source>
</reference>
<accession>A0A6G1PJJ4</accession>
<name>A0A6G1PJJ4_CHAAH</name>
<sequence>MSKSNMSRVCSEILKETSAGRGRAQNSEGRDFKLTVLANSEAESSDVRIDCETQLAGDLLIPPLCSASSLDAWWLHVAHRLSTEEVSKEA</sequence>